<evidence type="ECO:0000313" key="3">
    <source>
        <dbReference type="Proteomes" id="UP001153269"/>
    </source>
</evidence>
<gene>
    <name evidence="2" type="ORF">PLEPLA_LOCUS32527</name>
</gene>
<dbReference type="Proteomes" id="UP001153269">
    <property type="component" value="Unassembled WGS sequence"/>
</dbReference>
<sequence length="107" mass="11637">MVLEWVTVLHVHCHTSPSSLSPDMEAGPCYSTSLGLQKTKPCANTPGPTRWLGEGGQGYRAKDAEEDEEEEEENSEIRTKRGFSTEMSGYPGKSSAASARLPKVIHS</sequence>
<keyword evidence="3" id="KW-1185">Reference proteome</keyword>
<evidence type="ECO:0000256" key="1">
    <source>
        <dbReference type="SAM" id="MobiDB-lite"/>
    </source>
</evidence>
<evidence type="ECO:0000313" key="2">
    <source>
        <dbReference type="EMBL" id="CAB1444809.1"/>
    </source>
</evidence>
<comment type="caution">
    <text evidence="2">The sequence shown here is derived from an EMBL/GenBank/DDBJ whole genome shotgun (WGS) entry which is preliminary data.</text>
</comment>
<organism evidence="2 3">
    <name type="scientific">Pleuronectes platessa</name>
    <name type="common">European plaice</name>
    <dbReference type="NCBI Taxonomy" id="8262"/>
    <lineage>
        <taxon>Eukaryota</taxon>
        <taxon>Metazoa</taxon>
        <taxon>Chordata</taxon>
        <taxon>Craniata</taxon>
        <taxon>Vertebrata</taxon>
        <taxon>Euteleostomi</taxon>
        <taxon>Actinopterygii</taxon>
        <taxon>Neopterygii</taxon>
        <taxon>Teleostei</taxon>
        <taxon>Neoteleostei</taxon>
        <taxon>Acanthomorphata</taxon>
        <taxon>Carangaria</taxon>
        <taxon>Pleuronectiformes</taxon>
        <taxon>Pleuronectoidei</taxon>
        <taxon>Pleuronectidae</taxon>
        <taxon>Pleuronectes</taxon>
    </lineage>
</organism>
<reference evidence="2" key="1">
    <citation type="submission" date="2020-03" db="EMBL/GenBank/DDBJ databases">
        <authorList>
            <person name="Weist P."/>
        </authorList>
    </citation>
    <scope>NUCLEOTIDE SEQUENCE</scope>
</reference>
<feature type="region of interest" description="Disordered" evidence="1">
    <location>
        <begin position="14"/>
        <end position="107"/>
    </location>
</feature>
<dbReference type="AlphaFoldDB" id="A0A9N7Z012"/>
<feature type="compositionally biased region" description="Acidic residues" evidence="1">
    <location>
        <begin position="64"/>
        <end position="74"/>
    </location>
</feature>
<accession>A0A9N7Z012</accession>
<name>A0A9N7Z012_PLEPL</name>
<dbReference type="EMBL" id="CADEAL010003458">
    <property type="protein sequence ID" value="CAB1444809.1"/>
    <property type="molecule type" value="Genomic_DNA"/>
</dbReference>
<protein>
    <submittedName>
        <fullName evidence="2">Uncharacterized protein</fullName>
    </submittedName>
</protein>
<proteinExistence type="predicted"/>